<evidence type="ECO:0000256" key="1">
    <source>
        <dbReference type="ARBA" id="ARBA00001947"/>
    </source>
</evidence>
<keyword evidence="5" id="KW-0479">Metal-binding</keyword>
<protein>
    <submittedName>
        <fullName evidence="12">Carboxypeptidase A5</fullName>
    </submittedName>
</protein>
<comment type="similarity">
    <text evidence="2 10">Belongs to the peptidase M14 family.</text>
</comment>
<evidence type="ECO:0000313" key="13">
    <source>
        <dbReference type="Proteomes" id="UP000326759"/>
    </source>
</evidence>
<feature type="domain" description="Peptidase M14" evidence="11">
    <location>
        <begin position="28"/>
        <end position="280"/>
    </location>
</feature>
<dbReference type="PRINTS" id="PR00765">
    <property type="entry name" value="CRBOXYPTASEA"/>
</dbReference>
<reference evidence="12 13" key="1">
    <citation type="journal article" date="2019" name="PLoS Biol.">
        <title>Sex chromosomes control vertical transmission of feminizing Wolbachia symbionts in an isopod.</title>
        <authorList>
            <person name="Becking T."/>
            <person name="Chebbi M.A."/>
            <person name="Giraud I."/>
            <person name="Moumen B."/>
            <person name="Laverre T."/>
            <person name="Caubet Y."/>
            <person name="Peccoud J."/>
            <person name="Gilbert C."/>
            <person name="Cordaux R."/>
        </authorList>
    </citation>
    <scope>NUCLEOTIDE SEQUENCE [LARGE SCALE GENOMIC DNA]</scope>
    <source>
        <strain evidence="12">ANa2</strain>
        <tissue evidence="12">Whole body excluding digestive tract and cuticle</tissue>
    </source>
</reference>
<evidence type="ECO:0000256" key="10">
    <source>
        <dbReference type="PROSITE-ProRule" id="PRU01379"/>
    </source>
</evidence>
<evidence type="ECO:0000256" key="4">
    <source>
        <dbReference type="ARBA" id="ARBA00022670"/>
    </source>
</evidence>
<proteinExistence type="inferred from homology"/>
<dbReference type="GO" id="GO:0006508">
    <property type="term" value="P:proteolysis"/>
    <property type="evidence" value="ECO:0007669"/>
    <property type="project" value="UniProtKB-KW"/>
</dbReference>
<dbReference type="InterPro" id="IPR000834">
    <property type="entry name" value="Peptidase_M14"/>
</dbReference>
<gene>
    <name evidence="12" type="primary">Cpa5</name>
    <name evidence="12" type="ORF">Anas_08823</name>
</gene>
<keyword evidence="6" id="KW-0732">Signal</keyword>
<evidence type="ECO:0000256" key="7">
    <source>
        <dbReference type="ARBA" id="ARBA00022801"/>
    </source>
</evidence>
<keyword evidence="13" id="KW-1185">Reference proteome</keyword>
<evidence type="ECO:0000256" key="6">
    <source>
        <dbReference type="ARBA" id="ARBA00022729"/>
    </source>
</evidence>
<name>A0A5N5SW59_9CRUS</name>
<dbReference type="Gene3D" id="3.40.630.10">
    <property type="entry name" value="Zn peptidases"/>
    <property type="match status" value="2"/>
</dbReference>
<keyword evidence="4" id="KW-0645">Protease</keyword>
<evidence type="ECO:0000256" key="5">
    <source>
        <dbReference type="ARBA" id="ARBA00022723"/>
    </source>
</evidence>
<evidence type="ECO:0000256" key="3">
    <source>
        <dbReference type="ARBA" id="ARBA00022645"/>
    </source>
</evidence>
<evidence type="ECO:0000259" key="11">
    <source>
        <dbReference type="PROSITE" id="PS52035"/>
    </source>
</evidence>
<dbReference type="GO" id="GO:0004181">
    <property type="term" value="F:metallocarboxypeptidase activity"/>
    <property type="evidence" value="ECO:0007669"/>
    <property type="project" value="InterPro"/>
</dbReference>
<dbReference type="GO" id="GO:0005615">
    <property type="term" value="C:extracellular space"/>
    <property type="evidence" value="ECO:0007669"/>
    <property type="project" value="TreeGrafter"/>
</dbReference>
<dbReference type="Pfam" id="PF00246">
    <property type="entry name" value="Peptidase_M14"/>
    <property type="match status" value="2"/>
</dbReference>
<comment type="cofactor">
    <cofactor evidence="1">
        <name>Zn(2+)</name>
        <dbReference type="ChEBI" id="CHEBI:29105"/>
    </cofactor>
</comment>
<evidence type="ECO:0000256" key="9">
    <source>
        <dbReference type="ARBA" id="ARBA00023049"/>
    </source>
</evidence>
<comment type="caution">
    <text evidence="12">The sequence shown here is derived from an EMBL/GenBank/DDBJ whole genome shotgun (WGS) entry which is preliminary data.</text>
</comment>
<evidence type="ECO:0000256" key="2">
    <source>
        <dbReference type="ARBA" id="ARBA00005988"/>
    </source>
</evidence>
<organism evidence="12 13">
    <name type="scientific">Armadillidium nasatum</name>
    <dbReference type="NCBI Taxonomy" id="96803"/>
    <lineage>
        <taxon>Eukaryota</taxon>
        <taxon>Metazoa</taxon>
        <taxon>Ecdysozoa</taxon>
        <taxon>Arthropoda</taxon>
        <taxon>Crustacea</taxon>
        <taxon>Multicrustacea</taxon>
        <taxon>Malacostraca</taxon>
        <taxon>Eumalacostraca</taxon>
        <taxon>Peracarida</taxon>
        <taxon>Isopoda</taxon>
        <taxon>Oniscidea</taxon>
        <taxon>Crinocheta</taxon>
        <taxon>Armadillidiidae</taxon>
        <taxon>Armadillidium</taxon>
    </lineage>
</organism>
<dbReference type="EMBL" id="SEYY01020921">
    <property type="protein sequence ID" value="KAB7496910.1"/>
    <property type="molecule type" value="Genomic_DNA"/>
</dbReference>
<keyword evidence="3 12" id="KW-0121">Carboxypeptidase</keyword>
<keyword evidence="8" id="KW-0862">Zinc</keyword>
<dbReference type="OrthoDB" id="3626597at2759"/>
<evidence type="ECO:0000256" key="8">
    <source>
        <dbReference type="ARBA" id="ARBA00022833"/>
    </source>
</evidence>
<dbReference type="Proteomes" id="UP000326759">
    <property type="component" value="Unassembled WGS sequence"/>
</dbReference>
<accession>A0A5N5SW59</accession>
<dbReference type="GO" id="GO:0008270">
    <property type="term" value="F:zinc ion binding"/>
    <property type="evidence" value="ECO:0007669"/>
    <property type="project" value="InterPro"/>
</dbReference>
<dbReference type="PROSITE" id="PS52035">
    <property type="entry name" value="PEPTIDASE_M14"/>
    <property type="match status" value="1"/>
</dbReference>
<dbReference type="SMART" id="SM00631">
    <property type="entry name" value="Zn_pept"/>
    <property type="match status" value="1"/>
</dbReference>
<keyword evidence="7" id="KW-0378">Hydrolase</keyword>
<dbReference type="FunFam" id="3.40.630.10:FF:000084">
    <property type="entry name" value="Carboxypeptidase B2"/>
    <property type="match status" value="1"/>
</dbReference>
<dbReference type="SUPFAM" id="SSF53187">
    <property type="entry name" value="Zn-dependent exopeptidases"/>
    <property type="match status" value="1"/>
</dbReference>
<sequence>MIPNIGKLIREQELLSQSSNSVGISFDQYNSLEDIEAYLNEVADSNNNATLRSIGKTVEGRDIWQLKFSVGSGKPAAWFDCNIHAREWLCFTWSNDRMWRKNRNKYDGELCYGIDLNRNFDDHFGGEGTSGESCAETYRGPSAASEPETQATQAAIIDLAENANLEVLYSLHSYSELWMYAFGWTDELPDEANELHRVTAIGVDALAAVHGIEYTYGPISTTNYPASSNTVDFGYYHGVTHSYTLELRDKGLHGFLLPENQIIPTAEETWAGLIAATLAV</sequence>
<feature type="active site" description="Proton donor/acceptor" evidence="10">
    <location>
        <position position="246"/>
    </location>
</feature>
<evidence type="ECO:0000313" key="12">
    <source>
        <dbReference type="EMBL" id="KAB7496910.1"/>
    </source>
</evidence>
<dbReference type="AlphaFoldDB" id="A0A5N5SW59"/>
<dbReference type="PANTHER" id="PTHR11705">
    <property type="entry name" value="PROTEASE FAMILY M14 CARBOXYPEPTIDASE A,B"/>
    <property type="match status" value="1"/>
</dbReference>
<dbReference type="PANTHER" id="PTHR11705:SF143">
    <property type="entry name" value="SLL0236 PROTEIN"/>
    <property type="match status" value="1"/>
</dbReference>
<keyword evidence="9" id="KW-0482">Metalloprotease</keyword>